<dbReference type="EMBL" id="FPBK01000002">
    <property type="protein sequence ID" value="SFU39974.1"/>
    <property type="molecule type" value="Genomic_DNA"/>
</dbReference>
<gene>
    <name evidence="1" type="ORF">SAMN05216480_102257</name>
</gene>
<evidence type="ECO:0000313" key="1">
    <source>
        <dbReference type="EMBL" id="SFU39974.1"/>
    </source>
</evidence>
<evidence type="ECO:0000313" key="2">
    <source>
        <dbReference type="Proteomes" id="UP000199138"/>
    </source>
</evidence>
<keyword evidence="2" id="KW-1185">Reference proteome</keyword>
<dbReference type="AlphaFoldDB" id="A0A1I7FUT1"/>
<reference evidence="2" key="1">
    <citation type="submission" date="2016-10" db="EMBL/GenBank/DDBJ databases">
        <authorList>
            <person name="Varghese N."/>
            <person name="Submissions S."/>
        </authorList>
    </citation>
    <scope>NUCLEOTIDE SEQUENCE [LARGE SCALE GENOMIC DNA]</scope>
    <source>
        <strain evidence="2">CGMCC 1.12333</strain>
    </source>
</reference>
<organism evidence="1 2">
    <name type="scientific">Pustulibacterium marinum</name>
    <dbReference type="NCBI Taxonomy" id="1224947"/>
    <lineage>
        <taxon>Bacteria</taxon>
        <taxon>Pseudomonadati</taxon>
        <taxon>Bacteroidota</taxon>
        <taxon>Flavobacteriia</taxon>
        <taxon>Flavobacteriales</taxon>
        <taxon>Flavobacteriaceae</taxon>
        <taxon>Pustulibacterium</taxon>
    </lineage>
</organism>
<protein>
    <submittedName>
        <fullName evidence="1">GLPGLI family protein</fullName>
    </submittedName>
</protein>
<proteinExistence type="predicted"/>
<dbReference type="Proteomes" id="UP000199138">
    <property type="component" value="Unassembled WGS sequence"/>
</dbReference>
<dbReference type="Pfam" id="PF09697">
    <property type="entry name" value="Porph_ging"/>
    <property type="match status" value="1"/>
</dbReference>
<dbReference type="STRING" id="1224947.SAMN05216480_102257"/>
<name>A0A1I7FUT1_9FLAO</name>
<accession>A0A1I7FUT1</accession>
<dbReference type="InterPro" id="IPR005901">
    <property type="entry name" value="GLPGLI"/>
</dbReference>
<dbReference type="NCBIfam" id="TIGR01200">
    <property type="entry name" value="GLPGLI"/>
    <property type="match status" value="1"/>
</dbReference>
<sequence>MEVVYLDKHSLSSLQTKAMKRFLILVFVFLFQIVSAQNNAATVRYKITVNKDSLKNASDVYVKSMVEHSSPVYALLDFNKTASLYFLEGTLSELYNAPINLAKSFGGSTTTYYYNQESKEYLRESHLQPDPLIIKGEPIHWTILENETKMIQGYLCVKAIRESEPKDARLKTKSRLEAWFCPDIPFSFGPERFHGLPGLVVQCSGSVVSFQMEKITWHTKPLKIDKPTGSEVLSEEEFRDRVGRF</sequence>